<evidence type="ECO:0000256" key="1">
    <source>
        <dbReference type="SAM" id="MobiDB-lite"/>
    </source>
</evidence>
<proteinExistence type="predicted"/>
<dbReference type="EMBL" id="HG992984">
    <property type="protein sequence ID" value="CAE7199277.1"/>
    <property type="molecule type" value="Genomic_DNA"/>
</dbReference>
<feature type="region of interest" description="Disordered" evidence="1">
    <location>
        <begin position="399"/>
        <end position="419"/>
    </location>
</feature>
<dbReference type="GO" id="GO:0016579">
    <property type="term" value="P:protein deubiquitination"/>
    <property type="evidence" value="ECO:0007669"/>
    <property type="project" value="TreeGrafter"/>
</dbReference>
<feature type="compositionally biased region" description="Low complexity" evidence="1">
    <location>
        <begin position="312"/>
        <end position="321"/>
    </location>
</feature>
<evidence type="ECO:0000313" key="2">
    <source>
        <dbReference type="EMBL" id="CAE7199277.1"/>
    </source>
</evidence>
<dbReference type="GO" id="GO:0004843">
    <property type="term" value="F:cysteine-type deubiquitinase activity"/>
    <property type="evidence" value="ECO:0007669"/>
    <property type="project" value="TreeGrafter"/>
</dbReference>
<dbReference type="CDD" id="cd22756">
    <property type="entry name" value="OTU_OTUD3-like"/>
    <property type="match status" value="1"/>
</dbReference>
<feature type="compositionally biased region" description="Low complexity" evidence="1">
    <location>
        <begin position="283"/>
        <end position="296"/>
    </location>
</feature>
<dbReference type="Gene3D" id="3.90.70.80">
    <property type="match status" value="1"/>
</dbReference>
<dbReference type="SUPFAM" id="SSF54001">
    <property type="entry name" value="Cysteine proteinases"/>
    <property type="match status" value="1"/>
</dbReference>
<dbReference type="InterPro" id="IPR050704">
    <property type="entry name" value="Peptidase_C85-like"/>
</dbReference>
<dbReference type="InterPro" id="IPR003323">
    <property type="entry name" value="OTU_dom"/>
</dbReference>
<sequence length="419" mass="45518">MATRRQRANSPEFPILDANALYASTIRGDGNCLFNALSDQLCGDQGLNKTLRAATIEHMKENADFYRQYMAVNDVRRNPKRKTAAAAKRVDNTYYTDQQLQLQFEEHVEKMGQPGEWADNMEVSAFASALNVHVRLWQHDYTYLFSPRDYYSSNEHLTGEDTRQTLHIAYHTWEHYSSVRNIAGPHTGPPNVNVVPKVVSKKRPSPSVDGDDDDQGRRSRKRRSPLPLFDSDSTPEGTAESSSDESNGFAASQQSKIEMPLPEPVKPQKLTIKLRCLRTSDVSTPASSRPSSRAATPAPPLAQSSEPKKTTKVAPTPTKTTIPITPKKLVVASPIPVTPKKTASVASSTPGKALAVFPVVTTPNKTVSMASPTPAMAETTPKLITPKTALVASPTAALAATAPTPTTPTTPITPPVTAL</sequence>
<dbReference type="Proteomes" id="UP000472372">
    <property type="component" value="Chromosome 8"/>
</dbReference>
<feature type="compositionally biased region" description="Polar residues" evidence="1">
    <location>
        <begin position="231"/>
        <end position="256"/>
    </location>
</feature>
<accession>A0A6S6WA66</accession>
<dbReference type="PROSITE" id="PS50802">
    <property type="entry name" value="OTU"/>
    <property type="match status" value="1"/>
</dbReference>
<feature type="compositionally biased region" description="Pro residues" evidence="1">
    <location>
        <begin position="405"/>
        <end position="419"/>
    </location>
</feature>
<feature type="compositionally biased region" description="Low complexity" evidence="1">
    <location>
        <begin position="189"/>
        <end position="198"/>
    </location>
</feature>
<feature type="region of interest" description="Disordered" evidence="1">
    <location>
        <begin position="181"/>
        <end position="321"/>
    </location>
</feature>
<dbReference type="GO" id="GO:0006508">
    <property type="term" value="P:proteolysis"/>
    <property type="evidence" value="ECO:0007669"/>
    <property type="project" value="UniProtKB-KW"/>
</dbReference>
<protein>
    <submittedName>
        <fullName evidence="2">Otu cysteine protease family protein</fullName>
    </submittedName>
</protein>
<reference evidence="2" key="1">
    <citation type="submission" date="2021-02" db="EMBL/GenBank/DDBJ databases">
        <authorList>
            <person name="Syme A R."/>
            <person name="Syme A R."/>
            <person name="Moolhuijzen P."/>
        </authorList>
    </citation>
    <scope>NUCLEOTIDE SEQUENCE</scope>
    <source>
        <strain evidence="2">W1-1</strain>
    </source>
</reference>
<dbReference type="Pfam" id="PF02338">
    <property type="entry name" value="OTU"/>
    <property type="match status" value="1"/>
</dbReference>
<organism evidence="2 3">
    <name type="scientific">Pyrenophora teres f. teres</name>
    <dbReference type="NCBI Taxonomy" id="97479"/>
    <lineage>
        <taxon>Eukaryota</taxon>
        <taxon>Fungi</taxon>
        <taxon>Dikarya</taxon>
        <taxon>Ascomycota</taxon>
        <taxon>Pezizomycotina</taxon>
        <taxon>Dothideomycetes</taxon>
        <taxon>Pleosporomycetidae</taxon>
        <taxon>Pleosporales</taxon>
        <taxon>Pleosporineae</taxon>
        <taxon>Pleosporaceae</taxon>
        <taxon>Pyrenophora</taxon>
    </lineage>
</organism>
<dbReference type="PANTHER" id="PTHR12419:SF7">
    <property type="entry name" value="OTU DOMAIN-CONTAINING PROTEIN 3"/>
    <property type="match status" value="1"/>
</dbReference>
<gene>
    <name evidence="2" type="ORF">PTTW11_08430</name>
</gene>
<dbReference type="InterPro" id="IPR038765">
    <property type="entry name" value="Papain-like_cys_pep_sf"/>
</dbReference>
<dbReference type="AlphaFoldDB" id="A0A6S6WA66"/>
<name>A0A6S6WA66_9PLEO</name>
<keyword evidence="2" id="KW-0378">Hydrolase</keyword>
<evidence type="ECO:0000313" key="3">
    <source>
        <dbReference type="Proteomes" id="UP000472372"/>
    </source>
</evidence>
<keyword evidence="2" id="KW-0645">Protease</keyword>
<dbReference type="PANTHER" id="PTHR12419">
    <property type="entry name" value="OTU DOMAIN CONTAINING PROTEIN"/>
    <property type="match status" value="1"/>
</dbReference>